<proteinExistence type="inferred from homology"/>
<dbReference type="InterPro" id="IPR000719">
    <property type="entry name" value="Prot_kinase_dom"/>
</dbReference>
<keyword evidence="2" id="KW-1133">Transmembrane helix</keyword>
<dbReference type="PANTHER" id="PTHR10566">
    <property type="entry name" value="CHAPERONE-ACTIVITY OF BC1 COMPLEX CABC1 -RELATED"/>
    <property type="match status" value="1"/>
</dbReference>
<evidence type="ECO:0000313" key="4">
    <source>
        <dbReference type="EMBL" id="RJP59340.1"/>
    </source>
</evidence>
<sequence length="563" mass="64667">MKRFTQKHADLKRLRHVTQVLIKHGFGYLVQQVFAHDHFFSRQLRRWKLVTRVLNPPDPSISLGERLRTVMEELGPTYIKLGQILSTRPDLIPIEICEELGKLQDSVPSIPYEKIVPQFKQAFGKKPEELFTVFHHEPIGAASLAQVHTAVLPDGTEVIVKVQRPGIEEVIGSDIGLLRQIADLTNRHMPGLRAYDLPGVVEQFAKTVAREIDFDVEARSIDTFRKNFKNHPHVYIPRVFHEFSAERILTLEQLHGQKLRTFISTETSIQRKKRIARYGARAVLQQVFIHGFFHADPHPGNVFVLKDDTIGFVDFGMIGRLNPQLRSIVGDMLVGLVDHDIDRLIETYRKLNMINDSIDIHKFKSDMEEFIDQYYEIPVSQIRMDKVLMNALILIRTYDIRVPRELYLMIKTMIIAEGIAHQLDPQFDMIAQTKPFAARMIRQRYHPSAIMNYTKKMTHELFELISIAPKELKQILYMVRKGELKLEFEHYGLENLIHELDRSSNRIAFSLVIASLIVGSSLIMLTRTGPLYLGMPVLGLVGYILAAVMGFGLAWAILRSGKL</sequence>
<organism evidence="4 5">
    <name type="scientific">Candidatus Auribacter fodinae</name>
    <dbReference type="NCBI Taxonomy" id="2093366"/>
    <lineage>
        <taxon>Bacteria</taxon>
        <taxon>Pseudomonadati</taxon>
        <taxon>Candidatus Auribacterota</taxon>
        <taxon>Candidatus Auribacteria</taxon>
        <taxon>Candidatus Auribacterales</taxon>
        <taxon>Candidatus Auribacteraceae</taxon>
        <taxon>Candidatus Auribacter</taxon>
    </lineage>
</organism>
<evidence type="ECO:0000313" key="5">
    <source>
        <dbReference type="Proteomes" id="UP000266426"/>
    </source>
</evidence>
<comment type="similarity">
    <text evidence="1">Belongs to the protein kinase superfamily. ADCK protein kinase family.</text>
</comment>
<dbReference type="GO" id="GO:0004672">
    <property type="term" value="F:protein kinase activity"/>
    <property type="evidence" value="ECO:0007669"/>
    <property type="project" value="InterPro"/>
</dbReference>
<dbReference type="InterPro" id="IPR050154">
    <property type="entry name" value="UbiB_kinase"/>
</dbReference>
<dbReference type="AlphaFoldDB" id="A0A3A4QZM9"/>
<evidence type="ECO:0000256" key="2">
    <source>
        <dbReference type="SAM" id="Phobius"/>
    </source>
</evidence>
<dbReference type="InterPro" id="IPR004147">
    <property type="entry name" value="ABC1_dom"/>
</dbReference>
<keyword evidence="4" id="KW-0808">Transferase</keyword>
<keyword evidence="2" id="KW-0472">Membrane</keyword>
<reference evidence="4 5" key="1">
    <citation type="journal article" date="2017" name="ISME J.">
        <title>Energy and carbon metabolisms in a deep terrestrial subsurface fluid microbial community.</title>
        <authorList>
            <person name="Momper L."/>
            <person name="Jungbluth S.P."/>
            <person name="Lee M.D."/>
            <person name="Amend J.P."/>
        </authorList>
    </citation>
    <scope>NUCLEOTIDE SEQUENCE [LARGE SCALE GENOMIC DNA]</scope>
    <source>
        <strain evidence="4">SURF_26</strain>
    </source>
</reference>
<dbReference type="GO" id="GO:0005524">
    <property type="term" value="F:ATP binding"/>
    <property type="evidence" value="ECO:0007669"/>
    <property type="project" value="InterPro"/>
</dbReference>
<name>A0A3A4QZM9_9BACT</name>
<dbReference type="PANTHER" id="PTHR10566:SF113">
    <property type="entry name" value="PROTEIN ACTIVITY OF BC1 COMPLEX KINASE 7, CHLOROPLASTIC"/>
    <property type="match status" value="1"/>
</dbReference>
<keyword evidence="4" id="KW-0418">Kinase</keyword>
<dbReference type="InterPro" id="IPR011009">
    <property type="entry name" value="Kinase-like_dom_sf"/>
</dbReference>
<dbReference type="EMBL" id="QZJZ01000051">
    <property type="protein sequence ID" value="RJP59340.1"/>
    <property type="molecule type" value="Genomic_DNA"/>
</dbReference>
<comment type="caution">
    <text evidence="4">The sequence shown here is derived from an EMBL/GenBank/DDBJ whole genome shotgun (WGS) entry which is preliminary data.</text>
</comment>
<dbReference type="Pfam" id="PF03109">
    <property type="entry name" value="ABC1"/>
    <property type="match status" value="1"/>
</dbReference>
<dbReference type="Proteomes" id="UP000266426">
    <property type="component" value="Unassembled WGS sequence"/>
</dbReference>
<accession>A0A3A4QZM9</accession>
<evidence type="ECO:0000256" key="1">
    <source>
        <dbReference type="ARBA" id="ARBA00009670"/>
    </source>
</evidence>
<dbReference type="PROSITE" id="PS50011">
    <property type="entry name" value="PROTEIN_KINASE_DOM"/>
    <property type="match status" value="1"/>
</dbReference>
<keyword evidence="2" id="KW-0812">Transmembrane</keyword>
<dbReference type="SUPFAM" id="SSF56112">
    <property type="entry name" value="Protein kinase-like (PK-like)"/>
    <property type="match status" value="1"/>
</dbReference>
<dbReference type="CDD" id="cd05121">
    <property type="entry name" value="ABC1_ADCK3-like"/>
    <property type="match status" value="1"/>
</dbReference>
<evidence type="ECO:0000259" key="3">
    <source>
        <dbReference type="PROSITE" id="PS50011"/>
    </source>
</evidence>
<protein>
    <submittedName>
        <fullName evidence="4">AarF/ABC1/UbiB kinase family protein</fullName>
    </submittedName>
</protein>
<feature type="domain" description="Protein kinase" evidence="3">
    <location>
        <begin position="133"/>
        <end position="449"/>
    </location>
</feature>
<feature type="transmembrane region" description="Helical" evidence="2">
    <location>
        <begin position="507"/>
        <end position="525"/>
    </location>
</feature>
<feature type="transmembrane region" description="Helical" evidence="2">
    <location>
        <begin position="537"/>
        <end position="558"/>
    </location>
</feature>
<gene>
    <name evidence="4" type="ORF">C4541_06325</name>
</gene>